<name>A0A512AR45_9SPHN</name>
<dbReference type="Gene3D" id="3.40.50.300">
    <property type="entry name" value="P-loop containing nucleotide triphosphate hydrolases"/>
    <property type="match status" value="2"/>
</dbReference>
<dbReference type="PANTHER" id="PTHR43834">
    <property type="entry name" value="GTPASE DER"/>
    <property type="match status" value="1"/>
</dbReference>
<evidence type="ECO:0000256" key="1">
    <source>
        <dbReference type="SAM" id="Coils"/>
    </source>
</evidence>
<organism evidence="3 4">
    <name type="scientific">Novosphingobium sediminis</name>
    <dbReference type="NCBI Taxonomy" id="707214"/>
    <lineage>
        <taxon>Bacteria</taxon>
        <taxon>Pseudomonadati</taxon>
        <taxon>Pseudomonadota</taxon>
        <taxon>Alphaproteobacteria</taxon>
        <taxon>Sphingomonadales</taxon>
        <taxon>Sphingomonadaceae</taxon>
        <taxon>Novosphingobium</taxon>
    </lineage>
</organism>
<dbReference type="AlphaFoldDB" id="A0A512AR45"/>
<evidence type="ECO:0000313" key="4">
    <source>
        <dbReference type="Proteomes" id="UP000321464"/>
    </source>
</evidence>
<dbReference type="SUPFAM" id="SSF52540">
    <property type="entry name" value="P-loop containing nucleoside triphosphate hydrolases"/>
    <property type="match status" value="2"/>
</dbReference>
<keyword evidence="1" id="KW-0175">Coiled coil</keyword>
<comment type="caution">
    <text evidence="3">The sequence shown here is derived from an EMBL/GenBank/DDBJ whole genome shotgun (WGS) entry which is preliminary data.</text>
</comment>
<dbReference type="PANTHER" id="PTHR43834:SF6">
    <property type="entry name" value="GTPASE DER"/>
    <property type="match status" value="1"/>
</dbReference>
<dbReference type="Proteomes" id="UP000321464">
    <property type="component" value="Unassembled WGS sequence"/>
</dbReference>
<reference evidence="3 4" key="1">
    <citation type="submission" date="2019-07" db="EMBL/GenBank/DDBJ databases">
        <title>Whole genome shotgun sequence of Novosphingobium sediminis NBRC 106119.</title>
        <authorList>
            <person name="Hosoyama A."/>
            <person name="Uohara A."/>
            <person name="Ohji S."/>
            <person name="Ichikawa N."/>
        </authorList>
    </citation>
    <scope>NUCLEOTIDE SEQUENCE [LARGE SCALE GENOMIC DNA]</scope>
    <source>
        <strain evidence="3 4">NBRC 106119</strain>
    </source>
</reference>
<dbReference type="CDD" id="cd00882">
    <property type="entry name" value="Ras_like_GTPase"/>
    <property type="match status" value="1"/>
</dbReference>
<evidence type="ECO:0000313" key="3">
    <source>
        <dbReference type="EMBL" id="GEO02191.1"/>
    </source>
</evidence>
<feature type="domain" description="G" evidence="2">
    <location>
        <begin position="741"/>
        <end position="832"/>
    </location>
</feature>
<dbReference type="Pfam" id="PF01926">
    <property type="entry name" value="MMR_HSR1"/>
    <property type="match status" value="2"/>
</dbReference>
<keyword evidence="4" id="KW-1185">Reference proteome</keyword>
<gene>
    <name evidence="3" type="ORF">NSE01_40230</name>
</gene>
<dbReference type="InterPro" id="IPR006073">
    <property type="entry name" value="GTP-bd"/>
</dbReference>
<feature type="domain" description="G" evidence="2">
    <location>
        <begin position="105"/>
        <end position="216"/>
    </location>
</feature>
<dbReference type="GO" id="GO:0005525">
    <property type="term" value="F:GTP binding"/>
    <property type="evidence" value="ECO:0007669"/>
    <property type="project" value="InterPro"/>
</dbReference>
<proteinExistence type="predicted"/>
<sequence length="1280" mass="139955">MRTDDMSLSISEQLHATLEEAISEAVIKGREAADKLRTDIERVAEALNTARLRLNALDLETDAWAWAEKDSVTTAQQFETLCVQEYTRLKDVWNHRSQALGNFNIVLFGRTGTGKSTLMEALSHGNGQSVSPGQSDWTVDIRETRWQDCRIIDTPGIDGWGRVESRATLEETARCAVERADIVLLCFDTQSQQVSEFEKVSQWVKEFGKPAVVALNVRDTMWRLPPRCPDRHNRAKRSKTVADHIERIRGELVHLALCKVPLVALNTKRALRARASVPFADSLADEIENERTRYGIARLLSWSNLPALEALLSEALTHDAPQIRLGMLRRSLRGDLARIAALTADQHQAARKAATRHDAKIAALLAYVGYPKRGTTWRAGLGVPGRDNDLLAMLETLRGAAFDTPEEGELDQQITTLVEATLGPERAKSLRQAEVLVLGAFAQGKEIDESAFSKSVFDTAAIESARQAVLERAYGQIGRRLAIAPEAKLNADAPTPAPVDVGGAAGWGWRWLSNTSRVGKMGAPLLALETLGTSLVATWVLHRVQATTSNWAEAARSTARREALAKARAEIDAHFDAIGDQLRQMIAHARDAALLDVLGPLLRKACLAYRIAIETAQDGDIPTAIASAQGNLGDQDSEGALAAAALRIEKQRYPDRRDAGRLIWAGEDWIDGEQTDQQQADTCVVQPLVPHTPWTLSTAPQMIGMGRTFAMLAEKRLREIEAARPVIAQLRELASLDRPTLVLAGDYNVGKTSLIRRLLAEAGKAIPDSLEVRADPTTLTAMTHDLDGFRIVDTPGFGSGRAEDDEMAADAMTDASASLWLVDGAVRDDTLDRLCANLSENRTSGRADRWAHTLLVIGRGDELFGDPRIDPVTYAERAAGKKREYVQALAERGINFPLSRMLVVAADPYGCGESDAHRDWDGITALCAAIEEAIVSQQGCGIDFAVVSGGVARLSALEQRLSQEQDGWQAQGKALALLCKRISTRLDEGAAMRKRIETEIGRMINETIDPLLDDFLKADSEAGTEAAAKKLESWPEDPVFVETLGHWEDRWKIEIDRWVSRARSEIDRSRANAEWKQAQIHAATGLKFGGLTPSDTSGANQAVDVSRSGIKQAAQMADKIFTRDNMYKVGKWAGVKFKPWGATKAAEKLAEGTKTVAKGAGAVLAVASALLEFRAYWSERAEAERRDQALADLIEALRKSGADVRASLLGDDETPRGAAAYLAAHLAEIGTLNNRYAPAVEMLEARAAHIAQQRDAIAATLDEGWNMLEMLMPKDTNDAR</sequence>
<feature type="coiled-coil region" evidence="1">
    <location>
        <begin position="33"/>
        <end position="60"/>
    </location>
</feature>
<evidence type="ECO:0000259" key="2">
    <source>
        <dbReference type="Pfam" id="PF01926"/>
    </source>
</evidence>
<dbReference type="EMBL" id="BJYR01000038">
    <property type="protein sequence ID" value="GEO02191.1"/>
    <property type="molecule type" value="Genomic_DNA"/>
</dbReference>
<protein>
    <recommendedName>
        <fullName evidence="2">G domain-containing protein</fullName>
    </recommendedName>
</protein>
<dbReference type="InterPro" id="IPR027417">
    <property type="entry name" value="P-loop_NTPase"/>
</dbReference>
<accession>A0A512AR45</accession>